<organism evidence="1 2">
    <name type="scientific">Halteria grandinella</name>
    <dbReference type="NCBI Taxonomy" id="5974"/>
    <lineage>
        <taxon>Eukaryota</taxon>
        <taxon>Sar</taxon>
        <taxon>Alveolata</taxon>
        <taxon>Ciliophora</taxon>
        <taxon>Intramacronucleata</taxon>
        <taxon>Spirotrichea</taxon>
        <taxon>Stichotrichia</taxon>
        <taxon>Sporadotrichida</taxon>
        <taxon>Halteriidae</taxon>
        <taxon>Halteria</taxon>
    </lineage>
</organism>
<comment type="caution">
    <text evidence="1">The sequence shown here is derived from an EMBL/GenBank/DDBJ whole genome shotgun (WGS) entry which is preliminary data.</text>
</comment>
<proteinExistence type="predicted"/>
<evidence type="ECO:0000313" key="1">
    <source>
        <dbReference type="EMBL" id="TNV80575.1"/>
    </source>
</evidence>
<accession>A0A8J8NUM8</accession>
<reference evidence="1" key="1">
    <citation type="submission" date="2019-06" db="EMBL/GenBank/DDBJ databases">
        <authorList>
            <person name="Zheng W."/>
        </authorList>
    </citation>
    <scope>NUCLEOTIDE SEQUENCE</scope>
    <source>
        <strain evidence="1">QDHG01</strain>
    </source>
</reference>
<gene>
    <name evidence="1" type="ORF">FGO68_gene1154</name>
</gene>
<evidence type="ECO:0000313" key="2">
    <source>
        <dbReference type="Proteomes" id="UP000785679"/>
    </source>
</evidence>
<dbReference type="AlphaFoldDB" id="A0A8J8NUM8"/>
<dbReference type="EMBL" id="RRYP01007327">
    <property type="protein sequence ID" value="TNV80575.1"/>
    <property type="molecule type" value="Genomic_DNA"/>
</dbReference>
<name>A0A8J8NUM8_HALGN</name>
<dbReference type="Proteomes" id="UP000785679">
    <property type="component" value="Unassembled WGS sequence"/>
</dbReference>
<protein>
    <submittedName>
        <fullName evidence="1">Uncharacterized protein</fullName>
    </submittedName>
</protein>
<sequence length="446" mass="51523">MSHFNLQVEGFEIEDSTKNCKDCHTLTLQDFVQGLNQTWMMVEGEDIDRGVCKQIKTLTTVYLAQQNGSVYTKQVESSLSQLNDKQCYFPLNQLWGFNGIEIKSSDDRISILQDVFQDFRIPQVSISIKNITEKLTVYFIVSHIKIFDNGFSHFKLKDKGIIPGNRLVTLIISKVEYMEYSDLLSLFYLSKTPSSKQIFFDTQDILAQSGLNKQNEIILVFHVVSKGLQYTRYPDSLATALAKISGLMLILRISFLLQRYHRRRFFKNQEQNQTSIAKKIEEDPLIPSELNPCLINGKTEESLLQITQKSDITESPEEPSSTDEMERFSFERLEKGVECALALHREFRNFKATTEIASVSQTSQIEKFELQMADELEGCKRGTSKIEQKMRDEIDSLEQQIREQCGREQIILKEIESCKQVIGLQQEQIRIIMEMLTSQKNQPQKQ</sequence>
<keyword evidence="2" id="KW-1185">Reference proteome</keyword>